<evidence type="ECO:0000256" key="1">
    <source>
        <dbReference type="SAM" id="MobiDB-lite"/>
    </source>
</evidence>
<dbReference type="STRING" id="104259.A0A0F7TPM6"/>
<dbReference type="EMBL" id="CDHK01000005">
    <property type="protein sequence ID" value="CEJ57801.1"/>
    <property type="molecule type" value="Genomic_DNA"/>
</dbReference>
<dbReference type="PANTHER" id="PTHR40642:SF1">
    <property type="entry name" value="YALI0F31295P"/>
    <property type="match status" value="1"/>
</dbReference>
<name>A0A0F7TPM6_PENBI</name>
<gene>
    <name evidence="2" type="ORF">PMG11_06481</name>
</gene>
<reference evidence="3" key="1">
    <citation type="journal article" date="2015" name="Genome Announc.">
        <title>Draft genome sequence of the fungus Penicillium brasilianum MG11.</title>
        <authorList>
            <person name="Horn F."/>
            <person name="Linde J."/>
            <person name="Mattern D.J."/>
            <person name="Walther G."/>
            <person name="Guthke R."/>
            <person name="Brakhage A.A."/>
            <person name="Valiante V."/>
        </authorList>
    </citation>
    <scope>NUCLEOTIDE SEQUENCE [LARGE SCALE GENOMIC DNA]</scope>
    <source>
        <strain evidence="3">MG11</strain>
    </source>
</reference>
<organism evidence="2 3">
    <name type="scientific">Penicillium brasilianum</name>
    <dbReference type="NCBI Taxonomy" id="104259"/>
    <lineage>
        <taxon>Eukaryota</taxon>
        <taxon>Fungi</taxon>
        <taxon>Dikarya</taxon>
        <taxon>Ascomycota</taxon>
        <taxon>Pezizomycotina</taxon>
        <taxon>Eurotiomycetes</taxon>
        <taxon>Eurotiomycetidae</taxon>
        <taxon>Eurotiales</taxon>
        <taxon>Aspergillaceae</taxon>
        <taxon>Penicillium</taxon>
    </lineage>
</organism>
<feature type="compositionally biased region" description="Basic and acidic residues" evidence="1">
    <location>
        <begin position="79"/>
        <end position="95"/>
    </location>
</feature>
<accession>A0A0F7TPM6</accession>
<dbReference type="OrthoDB" id="5422320at2759"/>
<evidence type="ECO:0000313" key="3">
    <source>
        <dbReference type="Proteomes" id="UP000042958"/>
    </source>
</evidence>
<sequence>MQVPTVTLEDLQAFQAAHFPGHHQPLHAPAAEPVVEDELYADEDDLGYYPDGVKRTLTDEQIRIFRHSEIHALLRKRQLEQDEAEYEARARKLSIDDAADPAVETRQEELVPDEGNLNDEKNAHHTAHGQDQGRRRSSGGAKSKKRGYRQMHNEPEQTLDYEDVEQGQAPSARPTDPRAPYPGRRIISYED</sequence>
<evidence type="ECO:0000313" key="2">
    <source>
        <dbReference type="EMBL" id="CEJ57801.1"/>
    </source>
</evidence>
<dbReference type="Proteomes" id="UP000042958">
    <property type="component" value="Unassembled WGS sequence"/>
</dbReference>
<dbReference type="PANTHER" id="PTHR40642">
    <property type="entry name" value="YALI0F31295P"/>
    <property type="match status" value="1"/>
</dbReference>
<protein>
    <submittedName>
        <fullName evidence="2">Uncharacterized protein</fullName>
    </submittedName>
</protein>
<dbReference type="AlphaFoldDB" id="A0A0F7TPM6"/>
<dbReference type="Pfam" id="PF12720">
    <property type="entry name" value="DUF3807"/>
    <property type="match status" value="1"/>
</dbReference>
<proteinExistence type="predicted"/>
<feature type="region of interest" description="Disordered" evidence="1">
    <location>
        <begin position="79"/>
        <end position="191"/>
    </location>
</feature>
<keyword evidence="3" id="KW-1185">Reference proteome</keyword>
<dbReference type="InterPro" id="IPR024526">
    <property type="entry name" value="DUF3807"/>
</dbReference>